<gene>
    <name evidence="2" type="ORF">P0Y56_14105</name>
</gene>
<feature type="domain" description="DUF8021" evidence="1">
    <location>
        <begin position="133"/>
        <end position="268"/>
    </location>
</feature>
<dbReference type="AlphaFoldDB" id="A0AAJ5X487"/>
<proteinExistence type="predicted"/>
<name>A0AAJ5X487_9SPHN</name>
<protein>
    <recommendedName>
        <fullName evidence="1">DUF8021 domain-containing protein</fullName>
    </recommendedName>
</protein>
<evidence type="ECO:0000259" key="1">
    <source>
        <dbReference type="Pfam" id="PF26061"/>
    </source>
</evidence>
<evidence type="ECO:0000313" key="3">
    <source>
        <dbReference type="Proteomes" id="UP001218362"/>
    </source>
</evidence>
<dbReference type="Pfam" id="PF26061">
    <property type="entry name" value="DUF8021"/>
    <property type="match status" value="1"/>
</dbReference>
<reference evidence="2" key="1">
    <citation type="submission" date="2023-03" db="EMBL/GenBank/DDBJ databases">
        <title>Andean soil-derived lignocellulolytic bacterial consortium as a source of novel taxa and putative plastic-active enzymes.</title>
        <authorList>
            <person name="Diaz-Garcia L."/>
            <person name="Chuvochina M."/>
            <person name="Feuerriegel G."/>
            <person name="Bunk B."/>
            <person name="Sproer C."/>
            <person name="Streit W.R."/>
            <person name="Rodriguez L.M."/>
            <person name="Overmann J."/>
            <person name="Jimenez D.J."/>
        </authorList>
    </citation>
    <scope>NUCLEOTIDE SEQUENCE</scope>
    <source>
        <strain evidence="2">MAG 26</strain>
    </source>
</reference>
<dbReference type="Proteomes" id="UP001218362">
    <property type="component" value="Chromosome"/>
</dbReference>
<organism evidence="2 3">
    <name type="scientific">Candidatus Andeanibacterium colombiense</name>
    <dbReference type="NCBI Taxonomy" id="3121345"/>
    <lineage>
        <taxon>Bacteria</taxon>
        <taxon>Pseudomonadati</taxon>
        <taxon>Pseudomonadota</taxon>
        <taxon>Alphaproteobacteria</taxon>
        <taxon>Sphingomonadales</taxon>
        <taxon>Sphingomonadaceae</taxon>
        <taxon>Candidatus Andeanibacterium</taxon>
    </lineage>
</organism>
<evidence type="ECO:0000313" key="2">
    <source>
        <dbReference type="EMBL" id="WEK46138.1"/>
    </source>
</evidence>
<dbReference type="EMBL" id="CP119316">
    <property type="protein sequence ID" value="WEK46138.1"/>
    <property type="molecule type" value="Genomic_DNA"/>
</dbReference>
<dbReference type="InterPro" id="IPR058334">
    <property type="entry name" value="DUF8021"/>
</dbReference>
<accession>A0AAJ5X487</accession>
<sequence>MTASTGERARLIGAMDEYLAALVDRAPGRLRLAPHLRSTEDTQELPLGCGIWRTIRGLKGTSHYFVDEATGEVEYWDVMDEMGGEAILSIRLKIEGTTIAEGETIVTRVGAFFKPEALAEDPGDFHRVIEPEQRRGREELIEVVNLYFDAIELSQGDIVPVNDDCRRLVNGVVDSLDDPDQLIPGEEHRALTVSEQITAGHYAYIEALRARRFPIVDEERGLAVCHLVFDHPGDLKRAAGDIPIKWPGSMVFTEVFKIVDGRIEEIWALGTAPLPFGSGSGW</sequence>
<dbReference type="KEGG" id="acob:P0Y56_14105"/>